<comment type="caution">
    <text evidence="4">The sequence shown here is derived from an EMBL/GenBank/DDBJ whole genome shotgun (WGS) entry which is preliminary data.</text>
</comment>
<evidence type="ECO:0000313" key="4">
    <source>
        <dbReference type="EMBL" id="RZF22052.1"/>
    </source>
</evidence>
<dbReference type="SUPFAM" id="SSF56281">
    <property type="entry name" value="Metallo-hydrolase/oxidoreductase"/>
    <property type="match status" value="1"/>
</dbReference>
<evidence type="ECO:0000313" key="5">
    <source>
        <dbReference type="Proteomes" id="UP000443582"/>
    </source>
</evidence>
<dbReference type="Gene3D" id="3.40.50.10890">
    <property type="match status" value="1"/>
</dbReference>
<dbReference type="Pfam" id="PF10996">
    <property type="entry name" value="Beta-Casp"/>
    <property type="match status" value="1"/>
</dbReference>
<dbReference type="EMBL" id="QDKL01000002">
    <property type="protein sequence ID" value="RZF22052.1"/>
    <property type="molecule type" value="Genomic_DNA"/>
</dbReference>
<dbReference type="InterPro" id="IPR050698">
    <property type="entry name" value="MBL"/>
</dbReference>
<reference evidence="5" key="1">
    <citation type="journal article" date="2019" name="Int. J. Syst. Evol. Microbiol.">
        <title>Halobacteriovorax valvorus sp. nov., a novel prokaryotic predator isolated from coastal seawater of China.</title>
        <authorList>
            <person name="Chen M.-X."/>
        </authorList>
    </citation>
    <scope>NUCLEOTIDE SEQUENCE [LARGE SCALE GENOMIC DNA]</scope>
    <source>
        <strain evidence="5">BL9</strain>
    </source>
</reference>
<dbReference type="Proteomes" id="UP000443582">
    <property type="component" value="Unassembled WGS sequence"/>
</dbReference>
<evidence type="ECO:0000259" key="3">
    <source>
        <dbReference type="SMART" id="SM01027"/>
    </source>
</evidence>
<sequence length="446" mass="50483">MDNMKLVFYGATSTVTGSKTLLEINNKKVLVDSGMYQGDKDSTKKNQVLPNFNINEIDAIFLTHAHYDHCGYLPVLIKNGFKGKIYCTEGTRKIVELILRDSASIQAYEFKEGKSQSILYDLDDVDATLSHLRSVSLNKWYDKGFRFIYEEAGHILGAANITFDNGTKKICFSGDVGRRDDLIHNPPQKNIQADYLVLESTYGDRLHKKEDSIEILKKHIERIISTNGVLLIPAFAVARAQVLMYLMSELFAKEPQVKIPVYLDTPMGVRATRLYMGMADSLKVDPEQFNEAMKSVKFIEYSSDTKKLARTKKPFILISSSGMISGGKVLKYMEMYGKHENNTILITGFQGEGTIGRKLVEEEREIYLLGHSMEVKAHVEKLESLSAHADRDELIEFIQKVGPSLKKVFLNHGEEETVIHFAKSIEERLKIKTINVEDGKTYLLDS</sequence>
<proteinExistence type="predicted"/>
<dbReference type="InterPro" id="IPR036866">
    <property type="entry name" value="RibonucZ/Hydroxyglut_hydro"/>
</dbReference>
<gene>
    <name evidence="4" type="ORF">DAY19_10245</name>
</gene>
<accession>A0ABY0IGH3</accession>
<evidence type="ECO:0000256" key="1">
    <source>
        <dbReference type="ARBA" id="ARBA00022801"/>
    </source>
</evidence>
<dbReference type="PANTHER" id="PTHR11203">
    <property type="entry name" value="CLEAVAGE AND POLYADENYLATION SPECIFICITY FACTOR FAMILY MEMBER"/>
    <property type="match status" value="1"/>
</dbReference>
<feature type="domain" description="Metallo-beta-lactamase" evidence="2">
    <location>
        <begin position="16"/>
        <end position="219"/>
    </location>
</feature>
<dbReference type="InterPro" id="IPR011108">
    <property type="entry name" value="RMMBL"/>
</dbReference>
<dbReference type="InterPro" id="IPR001279">
    <property type="entry name" value="Metallo-B-lactamas"/>
</dbReference>
<organism evidence="4 5">
    <name type="scientific">Halobacteriovorax vibrionivorans</name>
    <dbReference type="NCBI Taxonomy" id="2152716"/>
    <lineage>
        <taxon>Bacteria</taxon>
        <taxon>Pseudomonadati</taxon>
        <taxon>Bdellovibrionota</taxon>
        <taxon>Bacteriovoracia</taxon>
        <taxon>Bacteriovoracales</taxon>
        <taxon>Halobacteriovoraceae</taxon>
        <taxon>Halobacteriovorax</taxon>
    </lineage>
</organism>
<dbReference type="SMART" id="SM01027">
    <property type="entry name" value="Beta-Casp"/>
    <property type="match status" value="1"/>
</dbReference>
<feature type="domain" description="Beta-Casp" evidence="3">
    <location>
        <begin position="240"/>
        <end position="359"/>
    </location>
</feature>
<dbReference type="Gene3D" id="3.60.15.10">
    <property type="entry name" value="Ribonuclease Z/Hydroxyacylglutathione hydrolase-like"/>
    <property type="match status" value="1"/>
</dbReference>
<keyword evidence="1" id="KW-0378">Hydrolase</keyword>
<dbReference type="InterPro" id="IPR022712">
    <property type="entry name" value="Beta_Casp"/>
</dbReference>
<keyword evidence="5" id="KW-1185">Reference proteome</keyword>
<name>A0ABY0IGH3_9BACT</name>
<protein>
    <submittedName>
        <fullName evidence="4">MBL fold metallo-hydrolase</fullName>
    </submittedName>
</protein>
<dbReference type="PANTHER" id="PTHR11203:SF37">
    <property type="entry name" value="INTEGRATOR COMPLEX SUBUNIT 11"/>
    <property type="match status" value="1"/>
</dbReference>
<dbReference type="Pfam" id="PF00753">
    <property type="entry name" value="Lactamase_B"/>
    <property type="match status" value="1"/>
</dbReference>
<dbReference type="CDD" id="cd16295">
    <property type="entry name" value="TTHA0252-CPSF-like_MBL-fold"/>
    <property type="match status" value="1"/>
</dbReference>
<dbReference type="Pfam" id="PF07521">
    <property type="entry name" value="RMMBL"/>
    <property type="match status" value="1"/>
</dbReference>
<dbReference type="RefSeq" id="WP_115362049.1">
    <property type="nucleotide sequence ID" value="NZ_QDKL01000002.1"/>
</dbReference>
<evidence type="ECO:0000259" key="2">
    <source>
        <dbReference type="SMART" id="SM00849"/>
    </source>
</evidence>
<dbReference type="SMART" id="SM00849">
    <property type="entry name" value="Lactamase_B"/>
    <property type="match status" value="1"/>
</dbReference>